<feature type="region of interest" description="Disordered" evidence="1">
    <location>
        <begin position="1"/>
        <end position="22"/>
    </location>
</feature>
<evidence type="ECO:0000313" key="2">
    <source>
        <dbReference type="EMBL" id="BAH36182.1"/>
    </source>
</evidence>
<dbReference type="eggNOG" id="COG2815">
    <property type="taxonomic scope" value="Bacteria"/>
</dbReference>
<accession>C0ZSJ0</accession>
<protein>
    <recommendedName>
        <fullName evidence="4">PASTA domain-containing protein</fullName>
    </recommendedName>
</protein>
<evidence type="ECO:0000313" key="3">
    <source>
        <dbReference type="Proteomes" id="UP000002204"/>
    </source>
</evidence>
<organism evidence="2 3">
    <name type="scientific">Rhodococcus erythropolis (strain PR4 / NBRC 100887)</name>
    <dbReference type="NCBI Taxonomy" id="234621"/>
    <lineage>
        <taxon>Bacteria</taxon>
        <taxon>Bacillati</taxon>
        <taxon>Actinomycetota</taxon>
        <taxon>Actinomycetes</taxon>
        <taxon>Mycobacteriales</taxon>
        <taxon>Nocardiaceae</taxon>
        <taxon>Rhodococcus</taxon>
        <taxon>Rhodococcus erythropolis group</taxon>
    </lineage>
</organism>
<name>C0ZSJ0_RHOE4</name>
<evidence type="ECO:0000256" key="1">
    <source>
        <dbReference type="SAM" id="MobiDB-lite"/>
    </source>
</evidence>
<reference evidence="3" key="1">
    <citation type="submission" date="2005-03" db="EMBL/GenBank/DDBJ databases">
        <title>Comparison of the complete genome sequences of Rhodococcus erythropolis PR4 and Rhodococcus opacus B4.</title>
        <authorList>
            <person name="Takarada H."/>
            <person name="Sekine M."/>
            <person name="Hosoyama A."/>
            <person name="Yamada R."/>
            <person name="Fujisawa T."/>
            <person name="Omata S."/>
            <person name="Shimizu A."/>
            <person name="Tsukatani N."/>
            <person name="Tanikawa S."/>
            <person name="Fujita N."/>
            <person name="Harayama S."/>
        </authorList>
    </citation>
    <scope>NUCLEOTIDE SEQUENCE [LARGE SCALE GENOMIC DNA]</scope>
    <source>
        <strain evidence="3">PR4 / NBRC 100887</strain>
    </source>
</reference>
<sequence>MPKAYGSIRHKAHRRRRMCSDSNLPFSSPLYRQGTSVRAPQLFSTSIRPSSTAVRIGLSAFALASLAACSGTSTDSEAESTSTATTTATSTTQPTTTQAPLTTSVAGPTNTPLATTPVTAEVTPAATPAIMPNVVCMNLQDAQDTIQSAGVFFSRSADATGAGRRQLADSNWIVVDQTPSAGSPFGEIEAVLSAVKIGEPNPC</sequence>
<dbReference type="EMBL" id="AP008957">
    <property type="protein sequence ID" value="BAH36182.1"/>
    <property type="molecule type" value="Genomic_DNA"/>
</dbReference>
<dbReference type="KEGG" id="rer:RER_54740"/>
<evidence type="ECO:0008006" key="4">
    <source>
        <dbReference type="Google" id="ProtNLM"/>
    </source>
</evidence>
<proteinExistence type="predicted"/>
<dbReference type="Gene3D" id="3.30.10.20">
    <property type="match status" value="1"/>
</dbReference>
<dbReference type="Proteomes" id="UP000002204">
    <property type="component" value="Chromosome"/>
</dbReference>
<feature type="compositionally biased region" description="Basic residues" evidence="1">
    <location>
        <begin position="8"/>
        <end position="17"/>
    </location>
</feature>
<gene>
    <name evidence="2" type="ordered locus">RER_54740</name>
</gene>
<feature type="compositionally biased region" description="Low complexity" evidence="1">
    <location>
        <begin position="73"/>
        <end position="104"/>
    </location>
</feature>
<reference evidence="2 3" key="2">
    <citation type="journal article" date="2006" name="Environ. Microbiol.">
        <title>Sequence analysis of three plasmids harboured in Rhodococcus erythropolis strain PR4.</title>
        <authorList>
            <person name="Sekine M."/>
            <person name="Tanikawa S."/>
            <person name="Omata S."/>
            <person name="Saito M."/>
            <person name="Fujisawa T."/>
            <person name="Tsukatani N."/>
            <person name="Tajima T."/>
            <person name="Sekigawa T."/>
            <person name="Kosugi H."/>
            <person name="Matsuo Y."/>
            <person name="Nishiko R."/>
            <person name="Imamura K."/>
            <person name="Ito M."/>
            <person name="Narita H."/>
            <person name="Tago S."/>
            <person name="Fujita N."/>
            <person name="Harayama S."/>
        </authorList>
    </citation>
    <scope>NUCLEOTIDE SEQUENCE [LARGE SCALE GENOMIC DNA]</scope>
    <source>
        <strain evidence="3">PR4 / NBRC 100887</strain>
    </source>
</reference>
<dbReference type="HOGENOM" id="CLU_116721_0_0_11"/>
<feature type="region of interest" description="Disordered" evidence="1">
    <location>
        <begin position="73"/>
        <end position="116"/>
    </location>
</feature>
<dbReference type="AlphaFoldDB" id="C0ZSJ0"/>